<evidence type="ECO:0000259" key="2">
    <source>
        <dbReference type="Pfam" id="PF04773"/>
    </source>
</evidence>
<dbReference type="Proteomes" id="UP000287300">
    <property type="component" value="Unassembled WGS sequence"/>
</dbReference>
<dbReference type="Gene3D" id="2.60.120.1440">
    <property type="match status" value="1"/>
</dbReference>
<feature type="domain" description="FecR protein" evidence="2">
    <location>
        <begin position="119"/>
        <end position="206"/>
    </location>
</feature>
<dbReference type="EMBL" id="BDES01000029">
    <property type="protein sequence ID" value="GCD52759.1"/>
    <property type="molecule type" value="Genomic_DNA"/>
</dbReference>
<keyword evidence="4" id="KW-0418">Kinase</keyword>
<dbReference type="RefSeq" id="WP_124295639.1">
    <property type="nucleotide sequence ID" value="NZ_BDES01000029.1"/>
</dbReference>
<gene>
    <name evidence="4" type="primary">fecR</name>
    <name evidence="4" type="synonym">pupR</name>
    <name evidence="4" type="ORF">NBRC3188_1456</name>
</gene>
<comment type="caution">
    <text evidence="4">The sequence shown here is derived from an EMBL/GenBank/DDBJ whole genome shotgun (WGS) entry which is preliminary data.</text>
</comment>
<dbReference type="PANTHER" id="PTHR30273:SF2">
    <property type="entry name" value="PROTEIN FECR"/>
    <property type="match status" value="1"/>
</dbReference>
<organism evidence="4 5">
    <name type="scientific">Acetobacter pasteurianus NBRC 3188</name>
    <dbReference type="NCBI Taxonomy" id="1226663"/>
    <lineage>
        <taxon>Bacteria</taxon>
        <taxon>Pseudomonadati</taxon>
        <taxon>Pseudomonadota</taxon>
        <taxon>Alphaproteobacteria</taxon>
        <taxon>Acetobacterales</taxon>
        <taxon>Acetobacteraceae</taxon>
        <taxon>Acetobacter</taxon>
    </lineage>
</organism>
<name>A0A401WTT0_ACEPA</name>
<dbReference type="PIRSF" id="PIRSF018266">
    <property type="entry name" value="FecR"/>
    <property type="match status" value="1"/>
</dbReference>
<dbReference type="AlphaFoldDB" id="A0A401WTT0"/>
<keyword evidence="1" id="KW-0812">Transmembrane</keyword>
<sequence>MTERKTPAQAAAGWYLYLREDPDDEGLKNRFKEWLESDPAHKQAWADMNTTASVMAEIPSFLHTSTSIAPAFVPHKPERVLGRRLLSGCGLALMAACAAMIFVAPDMLVRLRADHYAPVAETRDVRLADGSEIILAPQAAISITMNASERSIHLLQGEALFNVHHDPKRLFRVTTENAVITDIGTIFDVRMEGAATVVAVREGSVRVIARRSPVAGRDLRAGEWERVSGADSASGVVPVATIGAWRDGLLVARNETVGDMIGALRPWTSTKIILTDRKLSDKRVTGTYNLHQPEAALRQIVDTYGGHVSSWTSWVDIVSAR</sequence>
<dbReference type="Pfam" id="PF04773">
    <property type="entry name" value="FecR"/>
    <property type="match status" value="1"/>
</dbReference>
<dbReference type="InterPro" id="IPR032623">
    <property type="entry name" value="FecR_N"/>
</dbReference>
<accession>A0A401WTT0</accession>
<evidence type="ECO:0000313" key="5">
    <source>
        <dbReference type="Proteomes" id="UP000287300"/>
    </source>
</evidence>
<reference evidence="4 5" key="1">
    <citation type="submission" date="2016-06" db="EMBL/GenBank/DDBJ databases">
        <title>Acetobacter pasteurianus NBRC 3188 whole genome sequencing project.</title>
        <authorList>
            <person name="Matsutani M."/>
            <person name="Shiwa Y."/>
            <person name="Okamoto-Kainuma A."/>
            <person name="Ishikawa M."/>
            <person name="Koizumi Y."/>
            <person name="Yoshikawa H."/>
            <person name="Yakushi T."/>
            <person name="Matsushita K."/>
        </authorList>
    </citation>
    <scope>NUCLEOTIDE SEQUENCE [LARGE SCALE GENOMIC DNA]</scope>
    <source>
        <strain evidence="4 5">NBRC 3188</strain>
    </source>
</reference>
<dbReference type="Gene3D" id="3.55.50.30">
    <property type="match status" value="1"/>
</dbReference>
<dbReference type="InterPro" id="IPR006860">
    <property type="entry name" value="FecR"/>
</dbReference>
<dbReference type="Pfam" id="PF16220">
    <property type="entry name" value="DUF4880"/>
    <property type="match status" value="1"/>
</dbReference>
<keyword evidence="1" id="KW-1133">Transmembrane helix</keyword>
<feature type="transmembrane region" description="Helical" evidence="1">
    <location>
        <begin position="85"/>
        <end position="104"/>
    </location>
</feature>
<dbReference type="GO" id="GO:0016301">
    <property type="term" value="F:kinase activity"/>
    <property type="evidence" value="ECO:0007669"/>
    <property type="project" value="UniProtKB-KW"/>
</dbReference>
<keyword evidence="4" id="KW-0808">Transferase</keyword>
<evidence type="ECO:0000259" key="3">
    <source>
        <dbReference type="Pfam" id="PF16220"/>
    </source>
</evidence>
<keyword evidence="1" id="KW-0472">Membrane</keyword>
<evidence type="ECO:0000256" key="1">
    <source>
        <dbReference type="SAM" id="Phobius"/>
    </source>
</evidence>
<dbReference type="GO" id="GO:0016989">
    <property type="term" value="F:sigma factor antagonist activity"/>
    <property type="evidence" value="ECO:0007669"/>
    <property type="project" value="TreeGrafter"/>
</dbReference>
<proteinExistence type="predicted"/>
<evidence type="ECO:0000313" key="4">
    <source>
        <dbReference type="EMBL" id="GCD52759.1"/>
    </source>
</evidence>
<dbReference type="InterPro" id="IPR012373">
    <property type="entry name" value="Ferrdict_sens_TM"/>
</dbReference>
<protein>
    <submittedName>
        <fullName evidence="4">Two component sensor histidine kinase FecR/PupR</fullName>
    </submittedName>
</protein>
<feature type="domain" description="FecR N-terminal" evidence="3">
    <location>
        <begin position="9"/>
        <end position="49"/>
    </location>
</feature>
<dbReference type="PANTHER" id="PTHR30273">
    <property type="entry name" value="PERIPLASMIC SIGNAL SENSOR AND SIGMA FACTOR ACTIVATOR FECR-RELATED"/>
    <property type="match status" value="1"/>
</dbReference>